<sequence length="163" mass="17616">MTSPPDGGAVQDPPAGRRHAPLVGELARFGVMGVVNSTVAIAGTSVLHVGLRVGPLTSNAIATLLATTLSFAGNRWWTFRHRRRSNLVQEYAVFFVLNGVGLLIQLLAIALAVRVLDRDDPVSYHVALLVGVAVASLVRFLSYKKWVFLPRERPVRAGARRPG</sequence>
<dbReference type="AlphaFoldDB" id="A0A7H8SZV3"/>
<dbReference type="InterPro" id="IPR007267">
    <property type="entry name" value="GtrA_DPMS_TM"/>
</dbReference>
<dbReference type="InterPro" id="IPR051401">
    <property type="entry name" value="GtrA_CellWall_Glycosyl"/>
</dbReference>
<evidence type="ECO:0000313" key="9">
    <source>
        <dbReference type="Proteomes" id="UP000509418"/>
    </source>
</evidence>
<evidence type="ECO:0000256" key="1">
    <source>
        <dbReference type="ARBA" id="ARBA00004141"/>
    </source>
</evidence>
<comment type="similarity">
    <text evidence="2">Belongs to the GtrA family.</text>
</comment>
<reference evidence="8 9" key="1">
    <citation type="submission" date="2020-06" db="EMBL/GenBank/DDBJ databases">
        <title>Genome mining for natural products.</title>
        <authorList>
            <person name="Zhang B."/>
            <person name="Shi J."/>
            <person name="Ge H."/>
        </authorList>
    </citation>
    <scope>NUCLEOTIDE SEQUENCE [LARGE SCALE GENOMIC DNA]</scope>
    <source>
        <strain evidence="8 9">NA02069</strain>
    </source>
</reference>
<gene>
    <name evidence="8" type="ORF">HUT05_05115</name>
</gene>
<dbReference type="RefSeq" id="WP_163017094.1">
    <property type="nucleotide sequence ID" value="NZ_CBDRGH010000019.1"/>
</dbReference>
<dbReference type="GO" id="GO:0000271">
    <property type="term" value="P:polysaccharide biosynthetic process"/>
    <property type="evidence" value="ECO:0007669"/>
    <property type="project" value="InterPro"/>
</dbReference>
<feature type="domain" description="GtrA/DPMS transmembrane" evidence="7">
    <location>
        <begin position="28"/>
        <end position="148"/>
    </location>
</feature>
<proteinExistence type="inferred from homology"/>
<comment type="subcellular location">
    <subcellularLocation>
        <location evidence="1">Membrane</location>
        <topology evidence="1">Multi-pass membrane protein</topology>
    </subcellularLocation>
</comment>
<feature type="transmembrane region" description="Helical" evidence="6">
    <location>
        <begin position="91"/>
        <end position="116"/>
    </location>
</feature>
<feature type="transmembrane region" description="Helical" evidence="6">
    <location>
        <begin position="60"/>
        <end position="79"/>
    </location>
</feature>
<protein>
    <submittedName>
        <fullName evidence="8">GtrA family protein</fullName>
    </submittedName>
</protein>
<evidence type="ECO:0000256" key="5">
    <source>
        <dbReference type="ARBA" id="ARBA00023136"/>
    </source>
</evidence>
<evidence type="ECO:0000256" key="2">
    <source>
        <dbReference type="ARBA" id="ARBA00009399"/>
    </source>
</evidence>
<accession>A0A7H8SZV3</accession>
<organism evidence="8 9">
    <name type="scientific">Streptomyces chartreusis</name>
    <dbReference type="NCBI Taxonomy" id="1969"/>
    <lineage>
        <taxon>Bacteria</taxon>
        <taxon>Bacillati</taxon>
        <taxon>Actinomycetota</taxon>
        <taxon>Actinomycetes</taxon>
        <taxon>Kitasatosporales</taxon>
        <taxon>Streptomycetaceae</taxon>
        <taxon>Streptomyces</taxon>
    </lineage>
</organism>
<name>A0A7H8SZV3_STRCX</name>
<evidence type="ECO:0000256" key="6">
    <source>
        <dbReference type="SAM" id="Phobius"/>
    </source>
</evidence>
<keyword evidence="9" id="KW-1185">Reference proteome</keyword>
<evidence type="ECO:0000259" key="7">
    <source>
        <dbReference type="Pfam" id="PF04138"/>
    </source>
</evidence>
<evidence type="ECO:0000256" key="4">
    <source>
        <dbReference type="ARBA" id="ARBA00022989"/>
    </source>
</evidence>
<dbReference type="PANTHER" id="PTHR38459">
    <property type="entry name" value="PROPHAGE BACTOPRENOL-LINKED GLUCOSE TRANSLOCASE HOMOLOG"/>
    <property type="match status" value="1"/>
</dbReference>
<evidence type="ECO:0000313" key="8">
    <source>
        <dbReference type="EMBL" id="QKZ16806.1"/>
    </source>
</evidence>
<dbReference type="Proteomes" id="UP000509418">
    <property type="component" value="Chromosome"/>
</dbReference>
<dbReference type="EMBL" id="CP056041">
    <property type="protein sequence ID" value="QKZ16806.1"/>
    <property type="molecule type" value="Genomic_DNA"/>
</dbReference>
<keyword evidence="3 6" id="KW-0812">Transmembrane</keyword>
<dbReference type="PANTHER" id="PTHR38459:SF1">
    <property type="entry name" value="PROPHAGE BACTOPRENOL-LINKED GLUCOSE TRANSLOCASE HOMOLOG"/>
    <property type="match status" value="1"/>
</dbReference>
<evidence type="ECO:0000256" key="3">
    <source>
        <dbReference type="ARBA" id="ARBA00022692"/>
    </source>
</evidence>
<keyword evidence="5 6" id="KW-0472">Membrane</keyword>
<feature type="transmembrane region" description="Helical" evidence="6">
    <location>
        <begin position="122"/>
        <end position="141"/>
    </location>
</feature>
<dbReference type="GO" id="GO:0005886">
    <property type="term" value="C:plasma membrane"/>
    <property type="evidence" value="ECO:0007669"/>
    <property type="project" value="TreeGrafter"/>
</dbReference>
<keyword evidence="4 6" id="KW-1133">Transmembrane helix</keyword>
<dbReference type="Pfam" id="PF04138">
    <property type="entry name" value="GtrA_DPMS_TM"/>
    <property type="match status" value="1"/>
</dbReference>